<evidence type="ECO:0000256" key="5">
    <source>
        <dbReference type="ARBA" id="ARBA00023242"/>
    </source>
</evidence>
<evidence type="ECO:0000256" key="3">
    <source>
        <dbReference type="ARBA" id="ARBA00022771"/>
    </source>
</evidence>
<reference evidence="8 9" key="1">
    <citation type="journal article" date="2013" name="Curr. Biol.">
        <title>Shared signatures of parasitism and phylogenomics unite Cryptomycota and microsporidia.</title>
        <authorList>
            <person name="James T.Y."/>
            <person name="Pelin A."/>
            <person name="Bonen L."/>
            <person name="Ahrendt S."/>
            <person name="Sain D."/>
            <person name="Corradi N."/>
            <person name="Stajich J.E."/>
        </authorList>
    </citation>
    <scope>NUCLEOTIDE SEQUENCE [LARGE SCALE GENOMIC DNA]</scope>
    <source>
        <strain evidence="8 9">CSF55</strain>
    </source>
</reference>
<evidence type="ECO:0000313" key="9">
    <source>
        <dbReference type="Proteomes" id="UP000030755"/>
    </source>
</evidence>
<dbReference type="GO" id="GO:0008270">
    <property type="term" value="F:zinc ion binding"/>
    <property type="evidence" value="ECO:0007669"/>
    <property type="project" value="UniProtKB-KW"/>
</dbReference>
<keyword evidence="4" id="KW-0862">Zinc</keyword>
<evidence type="ECO:0000256" key="4">
    <source>
        <dbReference type="ARBA" id="ARBA00022833"/>
    </source>
</evidence>
<dbReference type="GO" id="GO:0000122">
    <property type="term" value="P:negative regulation of transcription by RNA polymerase II"/>
    <property type="evidence" value="ECO:0007669"/>
    <property type="project" value="TreeGrafter"/>
</dbReference>
<dbReference type="PRINTS" id="PR00619">
    <property type="entry name" value="GATAZNFINGER"/>
</dbReference>
<dbReference type="HOGENOM" id="CLU_554488_0_0_1"/>
<feature type="domain" description="GATA-type" evidence="7">
    <location>
        <begin position="28"/>
        <end position="81"/>
    </location>
</feature>
<dbReference type="InterPro" id="IPR039355">
    <property type="entry name" value="Transcription_factor_GATA"/>
</dbReference>
<dbReference type="OrthoDB" id="515401at2759"/>
<evidence type="ECO:0000256" key="6">
    <source>
        <dbReference type="PROSITE-ProRule" id="PRU00094"/>
    </source>
</evidence>
<evidence type="ECO:0000256" key="1">
    <source>
        <dbReference type="ARBA" id="ARBA00004123"/>
    </source>
</evidence>
<dbReference type="Pfam" id="PF00320">
    <property type="entry name" value="GATA"/>
    <property type="match status" value="2"/>
</dbReference>
<evidence type="ECO:0000259" key="7">
    <source>
        <dbReference type="PROSITE" id="PS50114"/>
    </source>
</evidence>
<comment type="subcellular location">
    <subcellularLocation>
        <location evidence="1">Nucleus</location>
    </subcellularLocation>
</comment>
<evidence type="ECO:0000256" key="2">
    <source>
        <dbReference type="ARBA" id="ARBA00022723"/>
    </source>
</evidence>
<dbReference type="GO" id="GO:0005634">
    <property type="term" value="C:nucleus"/>
    <property type="evidence" value="ECO:0007669"/>
    <property type="project" value="UniProtKB-SubCell"/>
</dbReference>
<keyword evidence="2" id="KW-0479">Metal-binding</keyword>
<feature type="domain" description="GATA-type" evidence="7">
    <location>
        <begin position="82"/>
        <end position="136"/>
    </location>
</feature>
<dbReference type="PROSITE" id="PS50114">
    <property type="entry name" value="GATA_ZN_FINGER_2"/>
    <property type="match status" value="2"/>
</dbReference>
<name>A0A075AYS3_ROZAC</name>
<dbReference type="PANTHER" id="PTHR10071:SF281">
    <property type="entry name" value="BOX A-BINDING FACTOR-RELATED"/>
    <property type="match status" value="1"/>
</dbReference>
<dbReference type="SMART" id="SM00401">
    <property type="entry name" value="ZnF_GATA"/>
    <property type="match status" value="2"/>
</dbReference>
<keyword evidence="3 6" id="KW-0863">Zinc-finger</keyword>
<gene>
    <name evidence="8" type="ORF">O9G_000670</name>
</gene>
<dbReference type="EMBL" id="KE560848">
    <property type="protein sequence ID" value="EPZ35274.1"/>
    <property type="molecule type" value="Genomic_DNA"/>
</dbReference>
<accession>A0A075AYS3</accession>
<keyword evidence="9" id="KW-1185">Reference proteome</keyword>
<dbReference type="AlphaFoldDB" id="A0A075AYS3"/>
<dbReference type="STRING" id="988480.A0A075AYS3"/>
<dbReference type="PANTHER" id="PTHR10071">
    <property type="entry name" value="TRANSCRIPTION FACTOR GATA FAMILY MEMBER"/>
    <property type="match status" value="1"/>
</dbReference>
<dbReference type="GO" id="GO:0000978">
    <property type="term" value="F:RNA polymerase II cis-regulatory region sequence-specific DNA binding"/>
    <property type="evidence" value="ECO:0007669"/>
    <property type="project" value="TreeGrafter"/>
</dbReference>
<dbReference type="Gene3D" id="3.30.50.10">
    <property type="entry name" value="Erythroid Transcription Factor GATA-1, subunit A"/>
    <property type="match status" value="2"/>
</dbReference>
<dbReference type="GO" id="GO:0000981">
    <property type="term" value="F:DNA-binding transcription factor activity, RNA polymerase II-specific"/>
    <property type="evidence" value="ECO:0007669"/>
    <property type="project" value="TreeGrafter"/>
</dbReference>
<sequence length="492" mass="56151">MNIQVDGDGLFGCKGGSVLGLENVSRRNGELMVCSNCQTNDTPFWRRSPDGQPLCNACGLYYRAKGKQRPIWVRRQVPKKKHDSQVQCSNCGTMDTPLWRRDDQSRTICNACGLFFRSRGYHRPAGARRASGYRRRRKVSTCSTVSNESVSEEIDMERLMEQGIAATPRRVGRGLEKVEDLFKGELFSDMPMDFASLLGDLPPSPLEDKREDMFEHVWKPQTPLSLNVERSSKDITSLKLMNIPSNAFLVPVPPQHHQYESEAFDNDRYVNERQIEHNIPNSFTCAKISKKQLLKQLEQKPIVDSLKTYEPTVPIEQGQDNPFEAFNNNEPVPTSTVKVANVSEDEEGSEIAKAFTNIDERASFSKAFTNIEERTSLHESRDLLNTNSFNENKDLLNNNSFNILNTNSFQVPNSLDVQCKDPFMSSYNYMLPFTPMLSCIDEKQCDMKFETEGSEEMRTEHLKGARDLLQSRIDYLKELYQKTEQLLESSAD</sequence>
<evidence type="ECO:0000313" key="8">
    <source>
        <dbReference type="EMBL" id="EPZ35274.1"/>
    </source>
</evidence>
<dbReference type="GO" id="GO:0045944">
    <property type="term" value="P:positive regulation of transcription by RNA polymerase II"/>
    <property type="evidence" value="ECO:0007669"/>
    <property type="project" value="TreeGrafter"/>
</dbReference>
<dbReference type="SUPFAM" id="SSF57716">
    <property type="entry name" value="Glucocorticoid receptor-like (DNA-binding domain)"/>
    <property type="match status" value="2"/>
</dbReference>
<dbReference type="CDD" id="cd00202">
    <property type="entry name" value="ZnF_GATA"/>
    <property type="match status" value="2"/>
</dbReference>
<dbReference type="Proteomes" id="UP000030755">
    <property type="component" value="Unassembled WGS sequence"/>
</dbReference>
<protein>
    <submittedName>
        <fullName evidence="8">Zinc finger, GATA-type domain-containing protein</fullName>
    </submittedName>
</protein>
<keyword evidence="5" id="KW-0539">Nucleus</keyword>
<dbReference type="InterPro" id="IPR013088">
    <property type="entry name" value="Znf_NHR/GATA"/>
</dbReference>
<proteinExistence type="predicted"/>
<organism evidence="8 9">
    <name type="scientific">Rozella allomycis (strain CSF55)</name>
    <dbReference type="NCBI Taxonomy" id="988480"/>
    <lineage>
        <taxon>Eukaryota</taxon>
        <taxon>Fungi</taxon>
        <taxon>Fungi incertae sedis</taxon>
        <taxon>Cryptomycota</taxon>
        <taxon>Cryptomycota incertae sedis</taxon>
        <taxon>Rozella</taxon>
    </lineage>
</organism>
<dbReference type="PROSITE" id="PS00344">
    <property type="entry name" value="GATA_ZN_FINGER_1"/>
    <property type="match status" value="1"/>
</dbReference>
<dbReference type="InterPro" id="IPR000679">
    <property type="entry name" value="Znf_GATA"/>
</dbReference>